<protein>
    <recommendedName>
        <fullName evidence="3">Lipoprotein</fullName>
    </recommendedName>
</protein>
<dbReference type="RefSeq" id="WP_121736880.1">
    <property type="nucleotide sequence ID" value="NZ_QXXG01000034.1"/>
</dbReference>
<gene>
    <name evidence="1" type="ORF">D7V78_14970</name>
</gene>
<organism evidence="1 2">
    <name type="scientific">Parabacteroides distasonis</name>
    <dbReference type="NCBI Taxonomy" id="823"/>
    <lineage>
        <taxon>Bacteria</taxon>
        <taxon>Pseudomonadati</taxon>
        <taxon>Bacteroidota</taxon>
        <taxon>Bacteroidia</taxon>
        <taxon>Bacteroidales</taxon>
        <taxon>Tannerellaceae</taxon>
        <taxon>Parabacteroides</taxon>
    </lineage>
</organism>
<evidence type="ECO:0008006" key="3">
    <source>
        <dbReference type="Google" id="ProtNLM"/>
    </source>
</evidence>
<sequence>MMEFINRYLFWVCIIGGLTSCSNEFIDSASLDESSSITTKALTKSYTILQYESFIYKGSSYEVTYSIVGDSVVNMIADEDTKSLLSYLNSLSGWGTFIYADGSVEYFDNEGELMANLDAIVDKNSKIDANFIDQVSSRGFVPENDACAPDWNGNIGSLYLCDDDGYSGKVRHIFYPSTSPDSVAVPHLKPTYEMNDKTTAFCAYVRSGYYMLLNMYEDDNYRGSFISQIVDGTKDYVMDRGLFSLNTREARDVEFGGVFCPNLKKVVLRRDVSKTWNDRITSIKMKRISKPFAP</sequence>
<name>A0A3L7ZL33_PARDI</name>
<evidence type="ECO:0000313" key="1">
    <source>
        <dbReference type="EMBL" id="RLT72615.1"/>
    </source>
</evidence>
<proteinExistence type="predicted"/>
<accession>A0A3L7ZL33</accession>
<dbReference type="Proteomes" id="UP000278164">
    <property type="component" value="Unassembled WGS sequence"/>
</dbReference>
<reference evidence="1 2" key="1">
    <citation type="submission" date="2018-09" db="EMBL/GenBank/DDBJ databases">
        <title>Murine metabolic-syndrome-specific gut microbial biobank.</title>
        <authorList>
            <person name="Liu C."/>
        </authorList>
    </citation>
    <scope>NUCLEOTIDE SEQUENCE [LARGE SCALE GENOMIC DNA]</scope>
    <source>
        <strain evidence="1 2">8-P5</strain>
    </source>
</reference>
<comment type="caution">
    <text evidence="1">The sequence shown here is derived from an EMBL/GenBank/DDBJ whole genome shotgun (WGS) entry which is preliminary data.</text>
</comment>
<evidence type="ECO:0000313" key="2">
    <source>
        <dbReference type="Proteomes" id="UP000278164"/>
    </source>
</evidence>
<dbReference type="AlphaFoldDB" id="A0A3L7ZL33"/>
<dbReference type="PROSITE" id="PS51257">
    <property type="entry name" value="PROKAR_LIPOPROTEIN"/>
    <property type="match status" value="1"/>
</dbReference>
<dbReference type="EMBL" id="RAYI01000032">
    <property type="protein sequence ID" value="RLT72615.1"/>
    <property type="molecule type" value="Genomic_DNA"/>
</dbReference>